<keyword evidence="2" id="KW-0378">Hydrolase</keyword>
<keyword evidence="1" id="KW-0472">Membrane</keyword>
<accession>G9ISS1</accession>
<reference evidence="2" key="1">
    <citation type="journal article" date="2012" name="Genome Biol. Evol.">
        <title>Evolution of linear mitochondrial genomes in medusozoan cnidarians.</title>
        <authorList>
            <person name="Kayal E."/>
            <person name="Bentlage B."/>
            <person name="Collins A.G."/>
            <person name="Kayal M."/>
            <person name="Pirro S."/>
            <person name="Lavrov D.V."/>
        </authorList>
    </citation>
    <scope>NUCLEOTIDE SEQUENCE</scope>
</reference>
<gene>
    <name evidence="2" type="primary">atp8</name>
</gene>
<feature type="transmembrane region" description="Helical" evidence="1">
    <location>
        <begin position="12"/>
        <end position="36"/>
    </location>
</feature>
<evidence type="ECO:0000256" key="1">
    <source>
        <dbReference type="SAM" id="Phobius"/>
    </source>
</evidence>
<proteinExistence type="predicted"/>
<sequence>MSQLDLSIFYNHLFGLLLTFYIFSHFVVLILSTYFYNGKLRDLELHVSKIKINKVNSISTLTKILE</sequence>
<dbReference type="GO" id="GO:0016787">
    <property type="term" value="F:hydrolase activity"/>
    <property type="evidence" value="ECO:0007669"/>
    <property type="project" value="UniProtKB-KW"/>
</dbReference>
<dbReference type="EC" id="3.6.3.14" evidence="2"/>
<organism evidence="2">
    <name type="scientific">Laomedea flexuosa</name>
    <name type="common">Hydrozoan</name>
    <dbReference type="NCBI Taxonomy" id="314520"/>
    <lineage>
        <taxon>Eukaryota</taxon>
        <taxon>Metazoa</taxon>
        <taxon>Cnidaria</taxon>
        <taxon>Hydrozoa</taxon>
        <taxon>Hydroidolina</taxon>
        <taxon>Leptothecata</taxon>
        <taxon>Obeliida</taxon>
        <taxon>Obeliidae</taxon>
        <taxon>Laomedea</taxon>
    </lineage>
</organism>
<protein>
    <submittedName>
        <fullName evidence="2">ATP synthase F0 subunit 8</fullName>
        <ecNumber evidence="2">3.6.3.14</ecNumber>
    </submittedName>
</protein>
<geneLocation type="mitochondrion" evidence="2"/>
<dbReference type="EMBL" id="JN700945">
    <property type="protein sequence ID" value="AER54570.1"/>
    <property type="molecule type" value="Genomic_DNA"/>
</dbReference>
<evidence type="ECO:0000313" key="2">
    <source>
        <dbReference type="EMBL" id="AER54570.1"/>
    </source>
</evidence>
<name>G9ISS1_LAOFL</name>
<dbReference type="AlphaFoldDB" id="G9ISS1"/>
<keyword evidence="2" id="KW-0496">Mitochondrion</keyword>
<keyword evidence="1" id="KW-0812">Transmembrane</keyword>
<keyword evidence="1" id="KW-1133">Transmembrane helix</keyword>